<dbReference type="GO" id="GO:0008233">
    <property type="term" value="F:peptidase activity"/>
    <property type="evidence" value="ECO:0007669"/>
    <property type="project" value="UniProtKB-KW"/>
</dbReference>
<accession>A0A1C3WSJ2</accession>
<dbReference type="Proteomes" id="UP000199184">
    <property type="component" value="Unassembled WGS sequence"/>
</dbReference>
<keyword evidence="5" id="KW-0190">Covalent protein-DNA linkage</keyword>
<dbReference type="PANTHER" id="PTHR13604">
    <property type="entry name" value="DC12-RELATED"/>
    <property type="match status" value="1"/>
</dbReference>
<dbReference type="InterPro" id="IPR036590">
    <property type="entry name" value="SRAP-like"/>
</dbReference>
<sequence>MARWGMPCSSDALMKATKKRVEKLQAKGKTVDFKELLRMEPDGGMTNIRNTNSKHWPRWLGPDNRCLVPLTSFSEYDTIEDKKVPVWFALDASRPLVAFAGIWTNWTSVRKVKEGEVTIDIFGFLTCEPNAEVKRVHPKAMPAILTTTEEYDTWLRAPWEGAKALQRTLPDGTLKIVATGEKEDPETTT</sequence>
<dbReference type="GO" id="GO:0106300">
    <property type="term" value="P:protein-DNA covalent cross-linking repair"/>
    <property type="evidence" value="ECO:0007669"/>
    <property type="project" value="InterPro"/>
</dbReference>
<reference evidence="10" key="1">
    <citation type="submission" date="2016-08" db="EMBL/GenBank/DDBJ databases">
        <authorList>
            <person name="Varghese N."/>
            <person name="Submissions Spin"/>
        </authorList>
    </citation>
    <scope>NUCLEOTIDE SEQUENCE [LARGE SCALE GENOMIC DNA]</scope>
    <source>
        <strain evidence="10">ERR11</strain>
    </source>
</reference>
<dbReference type="SUPFAM" id="SSF143081">
    <property type="entry name" value="BB1717-like"/>
    <property type="match status" value="1"/>
</dbReference>
<evidence type="ECO:0000256" key="6">
    <source>
        <dbReference type="ARBA" id="ARBA00023125"/>
    </source>
</evidence>
<organism evidence="9 10">
    <name type="scientific">Bradyrhizobium shewense</name>
    <dbReference type="NCBI Taxonomy" id="1761772"/>
    <lineage>
        <taxon>Bacteria</taxon>
        <taxon>Pseudomonadati</taxon>
        <taxon>Pseudomonadota</taxon>
        <taxon>Alphaproteobacteria</taxon>
        <taxon>Hyphomicrobiales</taxon>
        <taxon>Nitrobacteraceae</taxon>
        <taxon>Bradyrhizobium</taxon>
    </lineage>
</organism>
<keyword evidence="4 8" id="KW-0378">Hydrolase</keyword>
<dbReference type="GO" id="GO:0016829">
    <property type="term" value="F:lyase activity"/>
    <property type="evidence" value="ECO:0007669"/>
    <property type="project" value="UniProtKB-KW"/>
</dbReference>
<evidence type="ECO:0000256" key="8">
    <source>
        <dbReference type="RuleBase" id="RU364100"/>
    </source>
</evidence>
<evidence type="ECO:0000256" key="2">
    <source>
        <dbReference type="ARBA" id="ARBA00022670"/>
    </source>
</evidence>
<keyword evidence="2 8" id="KW-0645">Protease</keyword>
<evidence type="ECO:0000256" key="4">
    <source>
        <dbReference type="ARBA" id="ARBA00022801"/>
    </source>
</evidence>
<name>A0A1C3WSJ2_9BRAD</name>
<evidence type="ECO:0000256" key="3">
    <source>
        <dbReference type="ARBA" id="ARBA00022763"/>
    </source>
</evidence>
<evidence type="ECO:0000256" key="7">
    <source>
        <dbReference type="ARBA" id="ARBA00023239"/>
    </source>
</evidence>
<dbReference type="Pfam" id="PF02586">
    <property type="entry name" value="SRAP"/>
    <property type="match status" value="1"/>
</dbReference>
<proteinExistence type="inferred from homology"/>
<dbReference type="InterPro" id="IPR003738">
    <property type="entry name" value="SRAP"/>
</dbReference>
<evidence type="ECO:0000256" key="1">
    <source>
        <dbReference type="ARBA" id="ARBA00008136"/>
    </source>
</evidence>
<keyword evidence="10" id="KW-1185">Reference proteome</keyword>
<dbReference type="AlphaFoldDB" id="A0A1C3WSJ2"/>
<gene>
    <name evidence="9" type="ORF">GA0061098_1009187</name>
</gene>
<keyword evidence="6" id="KW-0238">DNA-binding</keyword>
<keyword evidence="7" id="KW-0456">Lyase</keyword>
<evidence type="ECO:0000256" key="5">
    <source>
        <dbReference type="ARBA" id="ARBA00023124"/>
    </source>
</evidence>
<dbReference type="GO" id="GO:0006508">
    <property type="term" value="P:proteolysis"/>
    <property type="evidence" value="ECO:0007669"/>
    <property type="project" value="UniProtKB-KW"/>
</dbReference>
<comment type="similarity">
    <text evidence="1 8">Belongs to the SOS response-associated peptidase family.</text>
</comment>
<dbReference type="PANTHER" id="PTHR13604:SF0">
    <property type="entry name" value="ABASIC SITE PROCESSING PROTEIN HMCES"/>
    <property type="match status" value="1"/>
</dbReference>
<evidence type="ECO:0000313" key="9">
    <source>
        <dbReference type="EMBL" id="SCB42836.1"/>
    </source>
</evidence>
<dbReference type="EC" id="3.4.-.-" evidence="8"/>
<evidence type="ECO:0000313" key="10">
    <source>
        <dbReference type="Proteomes" id="UP000199184"/>
    </source>
</evidence>
<dbReference type="EMBL" id="FMAI01000009">
    <property type="protein sequence ID" value="SCB42836.1"/>
    <property type="molecule type" value="Genomic_DNA"/>
</dbReference>
<keyword evidence="3" id="KW-0227">DNA damage</keyword>
<dbReference type="GO" id="GO:0003697">
    <property type="term" value="F:single-stranded DNA binding"/>
    <property type="evidence" value="ECO:0007669"/>
    <property type="project" value="InterPro"/>
</dbReference>
<protein>
    <recommendedName>
        <fullName evidence="8">Abasic site processing protein</fullName>
        <ecNumber evidence="8">3.4.-.-</ecNumber>
    </recommendedName>
</protein>
<dbReference type="Gene3D" id="3.90.1680.20">
    <property type="match status" value="2"/>
</dbReference>